<keyword evidence="8" id="KW-1185">Reference proteome</keyword>
<dbReference type="PANTHER" id="PTHR30055:SF234">
    <property type="entry name" value="HTH-TYPE TRANSCRIPTIONAL REGULATOR BETI"/>
    <property type="match status" value="1"/>
</dbReference>
<feature type="domain" description="HTH tetR-type" evidence="6">
    <location>
        <begin position="29"/>
        <end position="89"/>
    </location>
</feature>
<accession>A0ABP4W953</accession>
<keyword evidence="1" id="KW-0805">Transcription regulation</keyword>
<name>A0ABP4W953_9ACTN</name>
<evidence type="ECO:0000256" key="4">
    <source>
        <dbReference type="PROSITE-ProRule" id="PRU00335"/>
    </source>
</evidence>
<dbReference type="InterPro" id="IPR001647">
    <property type="entry name" value="HTH_TetR"/>
</dbReference>
<evidence type="ECO:0000256" key="1">
    <source>
        <dbReference type="ARBA" id="ARBA00023015"/>
    </source>
</evidence>
<dbReference type="InterPro" id="IPR009057">
    <property type="entry name" value="Homeodomain-like_sf"/>
</dbReference>
<comment type="caution">
    <text evidence="7">The sequence shown here is derived from an EMBL/GenBank/DDBJ whole genome shotgun (WGS) entry which is preliminary data.</text>
</comment>
<evidence type="ECO:0000313" key="7">
    <source>
        <dbReference type="EMBL" id="GAA1748400.1"/>
    </source>
</evidence>
<dbReference type="Gene3D" id="1.10.357.10">
    <property type="entry name" value="Tetracycline Repressor, domain 2"/>
    <property type="match status" value="1"/>
</dbReference>
<dbReference type="InterPro" id="IPR050109">
    <property type="entry name" value="HTH-type_TetR-like_transc_reg"/>
</dbReference>
<evidence type="ECO:0000259" key="6">
    <source>
        <dbReference type="PROSITE" id="PS50977"/>
    </source>
</evidence>
<evidence type="ECO:0000313" key="8">
    <source>
        <dbReference type="Proteomes" id="UP001501057"/>
    </source>
</evidence>
<feature type="DNA-binding region" description="H-T-H motif" evidence="4">
    <location>
        <begin position="52"/>
        <end position="71"/>
    </location>
</feature>
<dbReference type="Pfam" id="PF00440">
    <property type="entry name" value="TetR_N"/>
    <property type="match status" value="1"/>
</dbReference>
<sequence>MGNLDLMNAETPAHVRQRPAGSVGRSRDAGRDQLILDAVLDLLSEQGPGGLTMEAVAARAGVGKSTVYRRWSHMNDLLADVVDTITFPTGPRTPTGSLRDDLVEGLIGASGCMDARRQQVISALLNSGRHDAELVDALRGRFIEAIARAIAMAVTAADLVDAGDVVASRTTAGGELPWPFTEMDLATVIGLLTSLPHVTGRPLSRGDFDRIVDDVLLPLLGSRAPQE</sequence>
<evidence type="ECO:0000256" key="3">
    <source>
        <dbReference type="ARBA" id="ARBA00023163"/>
    </source>
</evidence>
<dbReference type="PROSITE" id="PS50977">
    <property type="entry name" value="HTH_TETR_2"/>
    <property type="match status" value="1"/>
</dbReference>
<feature type="region of interest" description="Disordered" evidence="5">
    <location>
        <begin position="1"/>
        <end position="28"/>
    </location>
</feature>
<dbReference type="SUPFAM" id="SSF46689">
    <property type="entry name" value="Homeodomain-like"/>
    <property type="match status" value="1"/>
</dbReference>
<dbReference type="Gene3D" id="1.10.10.60">
    <property type="entry name" value="Homeodomain-like"/>
    <property type="match status" value="1"/>
</dbReference>
<dbReference type="PANTHER" id="PTHR30055">
    <property type="entry name" value="HTH-TYPE TRANSCRIPTIONAL REGULATOR RUTR"/>
    <property type="match status" value="1"/>
</dbReference>
<evidence type="ECO:0000256" key="2">
    <source>
        <dbReference type="ARBA" id="ARBA00023125"/>
    </source>
</evidence>
<evidence type="ECO:0000256" key="5">
    <source>
        <dbReference type="SAM" id="MobiDB-lite"/>
    </source>
</evidence>
<keyword evidence="2 4" id="KW-0238">DNA-binding</keyword>
<protein>
    <recommendedName>
        <fullName evidence="6">HTH tetR-type domain-containing protein</fullName>
    </recommendedName>
</protein>
<reference evidence="8" key="1">
    <citation type="journal article" date="2019" name="Int. J. Syst. Evol. Microbiol.">
        <title>The Global Catalogue of Microorganisms (GCM) 10K type strain sequencing project: providing services to taxonomists for standard genome sequencing and annotation.</title>
        <authorList>
            <consortium name="The Broad Institute Genomics Platform"/>
            <consortium name="The Broad Institute Genome Sequencing Center for Infectious Disease"/>
            <person name="Wu L."/>
            <person name="Ma J."/>
        </authorList>
    </citation>
    <scope>NUCLEOTIDE SEQUENCE [LARGE SCALE GENOMIC DNA]</scope>
    <source>
        <strain evidence="8">JCM 13518</strain>
    </source>
</reference>
<gene>
    <name evidence="7" type="ORF">GCM10009710_30570</name>
</gene>
<dbReference type="PRINTS" id="PR00455">
    <property type="entry name" value="HTHTETR"/>
</dbReference>
<organism evidence="7 8">
    <name type="scientific">Aeromicrobium alkaliterrae</name>
    <dbReference type="NCBI Taxonomy" id="302168"/>
    <lineage>
        <taxon>Bacteria</taxon>
        <taxon>Bacillati</taxon>
        <taxon>Actinomycetota</taxon>
        <taxon>Actinomycetes</taxon>
        <taxon>Propionibacteriales</taxon>
        <taxon>Nocardioidaceae</taxon>
        <taxon>Aeromicrobium</taxon>
    </lineage>
</organism>
<dbReference type="Proteomes" id="UP001501057">
    <property type="component" value="Unassembled WGS sequence"/>
</dbReference>
<proteinExistence type="predicted"/>
<dbReference type="EMBL" id="BAAAME010000005">
    <property type="protein sequence ID" value="GAA1748400.1"/>
    <property type="molecule type" value="Genomic_DNA"/>
</dbReference>
<keyword evidence="3" id="KW-0804">Transcription</keyword>